<proteinExistence type="predicted"/>
<evidence type="ECO:0000256" key="1">
    <source>
        <dbReference type="ARBA" id="ARBA00001561"/>
    </source>
</evidence>
<dbReference type="InterPro" id="IPR050695">
    <property type="entry name" value="N-acetylmuramoyl_amidase_3"/>
</dbReference>
<gene>
    <name evidence="7" type="primary">amiC_1</name>
    <name evidence="7" type="ORF">ALP8811_01552</name>
</gene>
<dbReference type="Gene3D" id="2.60.40.3500">
    <property type="match status" value="1"/>
</dbReference>
<reference evidence="7 8" key="1">
    <citation type="submission" date="2018-03" db="EMBL/GenBank/DDBJ databases">
        <authorList>
            <person name="Keele B.F."/>
        </authorList>
    </citation>
    <scope>NUCLEOTIDE SEQUENCE [LARGE SCALE GENOMIC DNA]</scope>
    <source>
        <strain evidence="7 8">CECT 8811</strain>
    </source>
</reference>
<dbReference type="Proteomes" id="UP000244911">
    <property type="component" value="Unassembled WGS sequence"/>
</dbReference>
<dbReference type="InterPro" id="IPR021731">
    <property type="entry name" value="AMIN_dom"/>
</dbReference>
<dbReference type="InterPro" id="IPR002508">
    <property type="entry name" value="MurNAc-LAA_cat"/>
</dbReference>
<evidence type="ECO:0000259" key="6">
    <source>
        <dbReference type="SMART" id="SM00646"/>
    </source>
</evidence>
<dbReference type="EMBL" id="OMOI01000001">
    <property type="protein sequence ID" value="SPF76544.1"/>
    <property type="molecule type" value="Genomic_DNA"/>
</dbReference>
<dbReference type="AlphaFoldDB" id="A0A2R8AKY0"/>
<dbReference type="PANTHER" id="PTHR30404">
    <property type="entry name" value="N-ACETYLMURAMOYL-L-ALANINE AMIDASE"/>
    <property type="match status" value="1"/>
</dbReference>
<evidence type="ECO:0000256" key="3">
    <source>
        <dbReference type="ARBA" id="ARBA00022801"/>
    </source>
</evidence>
<dbReference type="GO" id="GO:0008745">
    <property type="term" value="F:N-acetylmuramoyl-L-alanine amidase activity"/>
    <property type="evidence" value="ECO:0007669"/>
    <property type="project" value="UniProtKB-EC"/>
</dbReference>
<evidence type="ECO:0000256" key="2">
    <source>
        <dbReference type="ARBA" id="ARBA00011901"/>
    </source>
</evidence>
<organism evidence="7 8">
    <name type="scientific">Aliiroseovarius pelagivivens</name>
    <dbReference type="NCBI Taxonomy" id="1639690"/>
    <lineage>
        <taxon>Bacteria</taxon>
        <taxon>Pseudomonadati</taxon>
        <taxon>Pseudomonadota</taxon>
        <taxon>Alphaproteobacteria</taxon>
        <taxon>Rhodobacterales</taxon>
        <taxon>Paracoccaceae</taxon>
        <taxon>Aliiroseovarius</taxon>
    </lineage>
</organism>
<dbReference type="Gene3D" id="3.40.630.40">
    <property type="entry name" value="Zn-dependent exopeptidases"/>
    <property type="match status" value="1"/>
</dbReference>
<keyword evidence="8" id="KW-1185">Reference proteome</keyword>
<comment type="catalytic activity">
    <reaction evidence="1">
        <text>Hydrolyzes the link between N-acetylmuramoyl residues and L-amino acid residues in certain cell-wall glycopeptides.</text>
        <dbReference type="EC" id="3.5.1.28"/>
    </reaction>
</comment>
<dbReference type="PANTHER" id="PTHR30404:SF0">
    <property type="entry name" value="N-ACETYLMURAMOYL-L-ALANINE AMIDASE AMIC"/>
    <property type="match status" value="1"/>
</dbReference>
<feature type="compositionally biased region" description="Polar residues" evidence="4">
    <location>
        <begin position="45"/>
        <end position="55"/>
    </location>
</feature>
<evidence type="ECO:0000256" key="5">
    <source>
        <dbReference type="SAM" id="SignalP"/>
    </source>
</evidence>
<dbReference type="SUPFAM" id="SSF53187">
    <property type="entry name" value="Zn-dependent exopeptidases"/>
    <property type="match status" value="1"/>
</dbReference>
<protein>
    <recommendedName>
        <fullName evidence="2">N-acetylmuramoyl-L-alanine amidase</fullName>
        <ecNumber evidence="2">3.5.1.28</ecNumber>
    </recommendedName>
</protein>
<dbReference type="Pfam" id="PF11741">
    <property type="entry name" value="AMIN"/>
    <property type="match status" value="1"/>
</dbReference>
<evidence type="ECO:0000313" key="8">
    <source>
        <dbReference type="Proteomes" id="UP000244911"/>
    </source>
</evidence>
<dbReference type="GO" id="GO:0009253">
    <property type="term" value="P:peptidoglycan catabolic process"/>
    <property type="evidence" value="ECO:0007669"/>
    <property type="project" value="InterPro"/>
</dbReference>
<name>A0A2R8AKY0_9RHOB</name>
<feature type="chain" id="PRO_5015304478" description="N-acetylmuramoyl-L-alanine amidase" evidence="5">
    <location>
        <begin position="35"/>
        <end position="465"/>
    </location>
</feature>
<keyword evidence="5" id="KW-0732">Signal</keyword>
<feature type="region of interest" description="Disordered" evidence="4">
    <location>
        <begin position="35"/>
        <end position="65"/>
    </location>
</feature>
<feature type="domain" description="MurNAc-LAA" evidence="6">
    <location>
        <begin position="295"/>
        <end position="450"/>
    </location>
</feature>
<accession>A0A2R8AKY0</accession>
<dbReference type="GO" id="GO:0030288">
    <property type="term" value="C:outer membrane-bounded periplasmic space"/>
    <property type="evidence" value="ECO:0007669"/>
    <property type="project" value="TreeGrafter"/>
</dbReference>
<dbReference type="Pfam" id="PF01520">
    <property type="entry name" value="Amidase_3"/>
    <property type="match status" value="1"/>
</dbReference>
<sequence length="465" mass="49994">MTVQTLGSKGRNWLACTLLAVLCPVMGAASSDLAPETSLHPRARPSTSVPIQSTAGAGDAVAPVTPSAAQSPATLSGLAYLAGDGVAVTDRWRGVAIEVPMTQAVPWRVFTLDNPKRLVLDFSELDWQGIDIPNLLAQGDWFTDIRAGLYRPGWTRIVFDLNAPLRVVSAGLSTQEQPVAVSQRVEAARLRVELMTGTVADFAAQAGAPKDALFDRPARPMPSPKTRQRGFEDVTVVLDPGHGGIDPGAERGGVVEAHLMMSFARELKEELLRAGGFNVVLTRSRDEFVPLEERVSIARRAGADVFLSLHADALAQGRATGASVYTLSQDASDEASRKLAERHDRSDILAGVDLSQQDDAVALVLMDLARTDTAPRSEALADSLVEGIHSATGSTYKTPRMQAGFSVLKAADIPSVLIELGFLSSERDRKLLTSREWRADAARGMREALQYWVLQDAGQAELLRQ</sequence>
<evidence type="ECO:0000256" key="4">
    <source>
        <dbReference type="SAM" id="MobiDB-lite"/>
    </source>
</evidence>
<feature type="signal peptide" evidence="5">
    <location>
        <begin position="1"/>
        <end position="34"/>
    </location>
</feature>
<dbReference type="CDD" id="cd02696">
    <property type="entry name" value="MurNAc-LAA"/>
    <property type="match status" value="1"/>
</dbReference>
<dbReference type="SMART" id="SM00646">
    <property type="entry name" value="Ami_3"/>
    <property type="match status" value="1"/>
</dbReference>
<evidence type="ECO:0000313" key="7">
    <source>
        <dbReference type="EMBL" id="SPF76544.1"/>
    </source>
</evidence>
<keyword evidence="3 7" id="KW-0378">Hydrolase</keyword>
<dbReference type="EC" id="3.5.1.28" evidence="2"/>